<evidence type="ECO:0000313" key="6">
    <source>
        <dbReference type="Proteomes" id="UP001595791"/>
    </source>
</evidence>
<evidence type="ECO:0000256" key="1">
    <source>
        <dbReference type="SAM" id="SignalP"/>
    </source>
</evidence>
<evidence type="ECO:0000259" key="3">
    <source>
        <dbReference type="Pfam" id="PF07075"/>
    </source>
</evidence>
<dbReference type="InterPro" id="IPR012338">
    <property type="entry name" value="Beta-lactam/transpept-like"/>
</dbReference>
<feature type="chain" id="PRO_5046595365" evidence="1">
    <location>
        <begin position="25"/>
        <end position="775"/>
    </location>
</feature>
<dbReference type="InterPro" id="IPR001466">
    <property type="entry name" value="Beta-lactam-related"/>
</dbReference>
<organism evidence="5 6">
    <name type="scientific">Chitinimonas lacunae</name>
    <dbReference type="NCBI Taxonomy" id="1963018"/>
    <lineage>
        <taxon>Bacteria</taxon>
        <taxon>Pseudomonadati</taxon>
        <taxon>Pseudomonadota</taxon>
        <taxon>Betaproteobacteria</taxon>
        <taxon>Neisseriales</taxon>
        <taxon>Chitinibacteraceae</taxon>
        <taxon>Chitinimonas</taxon>
    </lineage>
</organism>
<evidence type="ECO:0000259" key="2">
    <source>
        <dbReference type="Pfam" id="PF00144"/>
    </source>
</evidence>
<dbReference type="Proteomes" id="UP001595791">
    <property type="component" value="Unassembled WGS sequence"/>
</dbReference>
<feature type="domain" description="Peptidoglycan beta-N-acetylmuramidase NamZ N-terminal" evidence="3">
    <location>
        <begin position="423"/>
        <end position="622"/>
    </location>
</feature>
<evidence type="ECO:0000313" key="5">
    <source>
        <dbReference type="EMBL" id="MFC4158573.1"/>
    </source>
</evidence>
<dbReference type="Gene3D" id="3.90.1150.140">
    <property type="match status" value="1"/>
</dbReference>
<sequence>MIDGLRWLQAAMLGAFFLSVAALAAPPTAEQLRTWSAVPALVEREIWAGRLPGAVVLIGDSTGVRYRATIGHRRSAAVSEPLTPDTLFDLASLTKPLVTATAVLQLAEQGRLALDEPVARYWPSFAVHGKQAVTVRQLLAHTSGLRAGLPPQRRPRDRAAILQAVAAERLQTPPGQQVEYSDLNFIALGYLVERVSGLSLQRYGQERIFGPLAMLDTGFLPDVSKYLRIAPTEVNIGVVHDPTARAMGGVAGHAGLFGSADDLARFARMVLGGGQLDGRRILRRESVAAMTLPQIPLSQREWRGLGWRLEAPLLAGREQLPSVGAIGHTGFTGTGLWIDPVSDRFVVVLSHRHHPDGLGDVRPLRRQILALVASAAPWQRESVLAEQPWLTPFWDTLSQPVAFQTGIEVLAADGFKALVGRRIGLISNRSAVDAQGRLTLDLLRSAPGVELVAIFSPEHGFAADREGKIESGVDTARRLPIHSLYGATRRPTAEMLIGLDALVFDIQDVGARFYTYLSTLAYVLEAAAPRGLPVFVLDRPNPIRADRIEGPMLDHDLLSFTGYFPLPVRHGMTVGELARLFNGENRIGADLRVISMRGYQRDQWFDATGLPWVAPSPNLPTLAAATLYPGVALVEGANVSVGRGTDRPFGLLGAPWIDGDKLAHWLNGQALAGVSIEPAEFTPASGPYAGQRCQGIRLHLLDRDRFEMSRLGLYLTQGLYRLYPDRFRLDRTLGMIGSRAVLQGLRQGSDPDTLALDWQPALRAFEAMRARYLLY</sequence>
<dbReference type="InterPro" id="IPR048503">
    <property type="entry name" value="NamZ_C"/>
</dbReference>
<keyword evidence="1" id="KW-0732">Signal</keyword>
<dbReference type="InterPro" id="IPR008302">
    <property type="entry name" value="NamZ"/>
</dbReference>
<evidence type="ECO:0000259" key="4">
    <source>
        <dbReference type="Pfam" id="PF20732"/>
    </source>
</evidence>
<dbReference type="Pfam" id="PF07075">
    <property type="entry name" value="NamZ_N"/>
    <property type="match status" value="1"/>
</dbReference>
<feature type="signal peptide" evidence="1">
    <location>
        <begin position="1"/>
        <end position="24"/>
    </location>
</feature>
<dbReference type="Gene3D" id="3.40.50.12170">
    <property type="entry name" value="Uncharacterised protein PF07075, DUF1343"/>
    <property type="match status" value="1"/>
</dbReference>
<dbReference type="SUPFAM" id="SSF56601">
    <property type="entry name" value="beta-lactamase/transpeptidase-like"/>
    <property type="match status" value="1"/>
</dbReference>
<feature type="domain" description="Beta-lactamase-related" evidence="2">
    <location>
        <begin position="43"/>
        <end position="365"/>
    </location>
</feature>
<dbReference type="Gene3D" id="3.40.710.10">
    <property type="entry name" value="DD-peptidase/beta-lactamase superfamily"/>
    <property type="match status" value="1"/>
</dbReference>
<dbReference type="Pfam" id="PF00144">
    <property type="entry name" value="Beta-lactamase"/>
    <property type="match status" value="1"/>
</dbReference>
<dbReference type="PANTHER" id="PTHR42915:SF1">
    <property type="entry name" value="PEPTIDOGLYCAN BETA-N-ACETYLMURAMIDASE NAMZ"/>
    <property type="match status" value="1"/>
</dbReference>
<dbReference type="Pfam" id="PF20732">
    <property type="entry name" value="NamZ_C"/>
    <property type="match status" value="1"/>
</dbReference>
<keyword evidence="6" id="KW-1185">Reference proteome</keyword>
<reference evidence="6" key="1">
    <citation type="journal article" date="2019" name="Int. J. Syst. Evol. Microbiol.">
        <title>The Global Catalogue of Microorganisms (GCM) 10K type strain sequencing project: providing services to taxonomists for standard genome sequencing and annotation.</title>
        <authorList>
            <consortium name="The Broad Institute Genomics Platform"/>
            <consortium name="The Broad Institute Genome Sequencing Center for Infectious Disease"/>
            <person name="Wu L."/>
            <person name="Ma J."/>
        </authorList>
    </citation>
    <scope>NUCLEOTIDE SEQUENCE [LARGE SCALE GENOMIC DNA]</scope>
    <source>
        <strain evidence="6">LMG 29894</strain>
    </source>
</reference>
<proteinExistence type="predicted"/>
<feature type="domain" description="Peptidoglycan beta-N-acetylmuramidase NamZ C-terminal" evidence="4">
    <location>
        <begin position="627"/>
        <end position="775"/>
    </location>
</feature>
<protein>
    <submittedName>
        <fullName evidence="5">Exo-beta-N-acetylmuramidase NamZ domain-containing protein</fullName>
    </submittedName>
</protein>
<gene>
    <name evidence="5" type="ORF">ACFOW7_04270</name>
</gene>
<dbReference type="RefSeq" id="WP_378161394.1">
    <property type="nucleotide sequence ID" value="NZ_JBHSBU010000001.1"/>
</dbReference>
<comment type="caution">
    <text evidence="5">The sequence shown here is derived from an EMBL/GenBank/DDBJ whole genome shotgun (WGS) entry which is preliminary data.</text>
</comment>
<accession>A0ABV8MN75</accession>
<dbReference type="EMBL" id="JBHSBU010000001">
    <property type="protein sequence ID" value="MFC4158573.1"/>
    <property type="molecule type" value="Genomic_DNA"/>
</dbReference>
<dbReference type="InterPro" id="IPR048502">
    <property type="entry name" value="NamZ_N"/>
</dbReference>
<name>A0ABV8MN75_9NEIS</name>
<dbReference type="PANTHER" id="PTHR42915">
    <property type="entry name" value="HYPOTHETICAL 460 KDA PROTEIN IN FEUA-SIGW INTERGENIC REGION [PRECURSOR]"/>
    <property type="match status" value="1"/>
</dbReference>